<sequence length="167" mass="18502">MIPILSSLALAALLAGAPRELPGRCMPPSTPMESLEHASAVFVGRVVSQRESTRIMRSETRNESFEVQETEHTFVIDASWKLPAGVTDTVRIWTYVGFESPTLHRGEDYMVYASETRFFPGRLYAGNCSPTTAASRASEDFAALGRPIRGRLPVRGYRQPASRRNTP</sequence>
<keyword evidence="2" id="KW-1185">Reference proteome</keyword>
<proteinExistence type="predicted"/>
<comment type="caution">
    <text evidence="1">The sequence shown here is derived from an EMBL/GenBank/DDBJ whole genome shotgun (WGS) entry which is preliminary data.</text>
</comment>
<dbReference type="Proteomes" id="UP000582837">
    <property type="component" value="Unassembled WGS sequence"/>
</dbReference>
<dbReference type="AlphaFoldDB" id="A0A841H3P8"/>
<dbReference type="RefSeq" id="WP_170032712.1">
    <property type="nucleotide sequence ID" value="NZ_JABDTL010000001.1"/>
</dbReference>
<dbReference type="InterPro" id="IPR008993">
    <property type="entry name" value="TIMP-like_OB-fold"/>
</dbReference>
<name>A0A841H3P8_9BACT</name>
<organism evidence="1 2">
    <name type="scientific">Longimicrobium terrae</name>
    <dbReference type="NCBI Taxonomy" id="1639882"/>
    <lineage>
        <taxon>Bacteria</taxon>
        <taxon>Pseudomonadati</taxon>
        <taxon>Gemmatimonadota</taxon>
        <taxon>Longimicrobiia</taxon>
        <taxon>Longimicrobiales</taxon>
        <taxon>Longimicrobiaceae</taxon>
        <taxon>Longimicrobium</taxon>
    </lineage>
</organism>
<protein>
    <submittedName>
        <fullName evidence="1">Uncharacterized protein</fullName>
    </submittedName>
</protein>
<dbReference type="EMBL" id="JACHIA010000016">
    <property type="protein sequence ID" value="MBB6072598.1"/>
    <property type="molecule type" value="Genomic_DNA"/>
</dbReference>
<gene>
    <name evidence="1" type="ORF">HNQ61_004261</name>
</gene>
<dbReference type="Gene3D" id="2.40.50.120">
    <property type="match status" value="1"/>
</dbReference>
<evidence type="ECO:0000313" key="2">
    <source>
        <dbReference type="Proteomes" id="UP000582837"/>
    </source>
</evidence>
<evidence type="ECO:0000313" key="1">
    <source>
        <dbReference type="EMBL" id="MBB6072598.1"/>
    </source>
</evidence>
<reference evidence="1 2" key="1">
    <citation type="submission" date="2020-08" db="EMBL/GenBank/DDBJ databases">
        <title>Genomic Encyclopedia of Type Strains, Phase IV (KMG-IV): sequencing the most valuable type-strain genomes for metagenomic binning, comparative biology and taxonomic classification.</title>
        <authorList>
            <person name="Goeker M."/>
        </authorList>
    </citation>
    <scope>NUCLEOTIDE SEQUENCE [LARGE SCALE GENOMIC DNA]</scope>
    <source>
        <strain evidence="1 2">DSM 29007</strain>
    </source>
</reference>
<accession>A0A841H3P8</accession>